<dbReference type="PANTHER" id="PTHR33926">
    <property type="entry name" value="PROTEIN TIC 22, CHLOROPLASTIC"/>
    <property type="match status" value="1"/>
</dbReference>
<organism evidence="4 5">
    <name type="scientific">Ceratopteris richardii</name>
    <name type="common">Triangle waterfern</name>
    <dbReference type="NCBI Taxonomy" id="49495"/>
    <lineage>
        <taxon>Eukaryota</taxon>
        <taxon>Viridiplantae</taxon>
        <taxon>Streptophyta</taxon>
        <taxon>Embryophyta</taxon>
        <taxon>Tracheophyta</taxon>
        <taxon>Polypodiopsida</taxon>
        <taxon>Polypodiidae</taxon>
        <taxon>Polypodiales</taxon>
        <taxon>Pteridineae</taxon>
        <taxon>Pteridaceae</taxon>
        <taxon>Parkerioideae</taxon>
        <taxon>Ceratopteris</taxon>
    </lineage>
</organism>
<dbReference type="Pfam" id="PF04278">
    <property type="entry name" value="Tic22"/>
    <property type="match status" value="1"/>
</dbReference>
<dbReference type="EMBL" id="CM035427">
    <property type="protein sequence ID" value="KAH7306352.1"/>
    <property type="molecule type" value="Genomic_DNA"/>
</dbReference>
<comment type="caution">
    <text evidence="4">The sequence shown here is derived from an EMBL/GenBank/DDBJ whole genome shotgun (WGS) entry which is preliminary data.</text>
</comment>
<dbReference type="GO" id="GO:0009507">
    <property type="term" value="C:chloroplast"/>
    <property type="evidence" value="ECO:0007669"/>
    <property type="project" value="UniProtKB-SubCell"/>
</dbReference>
<dbReference type="AlphaFoldDB" id="A0A8T2S2I5"/>
<keyword evidence="2" id="KW-0150">Chloroplast</keyword>
<evidence type="ECO:0000256" key="1">
    <source>
        <dbReference type="ARBA" id="ARBA00004229"/>
    </source>
</evidence>
<dbReference type="Proteomes" id="UP000825935">
    <property type="component" value="Chromosome 22"/>
</dbReference>
<dbReference type="PANTHER" id="PTHR33926:SF4">
    <property type="entry name" value="PROTEIN TIC 22, CHLOROPLASTIC"/>
    <property type="match status" value="1"/>
</dbReference>
<keyword evidence="5" id="KW-1185">Reference proteome</keyword>
<evidence type="ECO:0000256" key="3">
    <source>
        <dbReference type="ARBA" id="ARBA00022640"/>
    </source>
</evidence>
<dbReference type="OrthoDB" id="196308at2759"/>
<comment type="subcellular location">
    <subcellularLocation>
        <location evidence="1">Plastid</location>
        <location evidence="1">Chloroplast</location>
    </subcellularLocation>
</comment>
<dbReference type="InterPro" id="IPR007378">
    <property type="entry name" value="Tic22-like"/>
</dbReference>
<evidence type="ECO:0000313" key="4">
    <source>
        <dbReference type="EMBL" id="KAH7306352.1"/>
    </source>
</evidence>
<dbReference type="OMA" id="MMEDHAS"/>
<gene>
    <name evidence="4" type="ORF">KP509_22G007500</name>
</gene>
<reference evidence="4" key="1">
    <citation type="submission" date="2021-08" db="EMBL/GenBank/DDBJ databases">
        <title>WGS assembly of Ceratopteris richardii.</title>
        <authorList>
            <person name="Marchant D.B."/>
            <person name="Chen G."/>
            <person name="Jenkins J."/>
            <person name="Shu S."/>
            <person name="Leebens-Mack J."/>
            <person name="Grimwood J."/>
            <person name="Schmutz J."/>
            <person name="Soltis P."/>
            <person name="Soltis D."/>
            <person name="Chen Z.-H."/>
        </authorList>
    </citation>
    <scope>NUCLEOTIDE SEQUENCE</scope>
    <source>
        <strain evidence="4">Whitten #5841</strain>
        <tissue evidence="4">Leaf</tissue>
    </source>
</reference>
<sequence>MHDRLITEGSHSPLGKLAEKWKMPVQRCIAGMTRQLHNSPLWEELSKWPCCFLQQNGFSAIMKSANAAFSTSSSFPNFRPPMACLSSDRPSHPADDKHFSRPVFSREDISEKLEGIPVYTVCKKSSELVLVSDAKNQKSMGFFCFRMKDAESLLQQVQAKQPHTGKGAKVVAISLNKVYNLQVEGISFRLLPDPHQVGNALQGIKDLEKQSFSGVPIFQSNTLIIRSKDTHFRPVFFNKEDLQQALESASKLQQKINPSLQLNTDIQVSSFEHALKQMEGSFNVQEWGDVVFIPPGMTALSQLEGNNKTMMS</sequence>
<protein>
    <submittedName>
        <fullName evidence="4">Uncharacterized protein</fullName>
    </submittedName>
</protein>
<name>A0A8T2S2I5_CERRI</name>
<dbReference type="GO" id="GO:0015031">
    <property type="term" value="P:protein transport"/>
    <property type="evidence" value="ECO:0007669"/>
    <property type="project" value="InterPro"/>
</dbReference>
<accession>A0A8T2S2I5</accession>
<dbReference type="Gene3D" id="3.40.1350.100">
    <property type="match status" value="2"/>
</dbReference>
<proteinExistence type="predicted"/>
<evidence type="ECO:0000256" key="2">
    <source>
        <dbReference type="ARBA" id="ARBA00022528"/>
    </source>
</evidence>
<evidence type="ECO:0000313" key="5">
    <source>
        <dbReference type="Proteomes" id="UP000825935"/>
    </source>
</evidence>
<keyword evidence="3" id="KW-0934">Plastid</keyword>